<proteinExistence type="predicted"/>
<accession>A0A6J5L9C7</accession>
<sequence>MFVTINKEIFKVKVCKTKSETQRGMMGREFIGFDGMLFFMGKGEHSFWMMNCIIPLDIIFIDENHEITKIHHNCEPCEYELCQNYEGSGTYVLEIEGGSCEELGIREGQVCEFYK</sequence>
<dbReference type="Pfam" id="PF02643">
    <property type="entry name" value="DUF192"/>
    <property type="match status" value="1"/>
</dbReference>
<dbReference type="PANTHER" id="PTHR37953">
    <property type="entry name" value="UPF0127 PROTEIN MJ1496"/>
    <property type="match status" value="1"/>
</dbReference>
<dbReference type="InterPro" id="IPR003795">
    <property type="entry name" value="DUF192"/>
</dbReference>
<gene>
    <name evidence="1" type="ORF">UFOVP117_133</name>
</gene>
<dbReference type="Gene3D" id="2.60.120.1140">
    <property type="entry name" value="Protein of unknown function DUF192"/>
    <property type="match status" value="1"/>
</dbReference>
<evidence type="ECO:0000313" key="1">
    <source>
        <dbReference type="EMBL" id="CAB4129856.1"/>
    </source>
</evidence>
<dbReference type="InterPro" id="IPR038695">
    <property type="entry name" value="Saro_0823-like_sf"/>
</dbReference>
<reference evidence="1" key="1">
    <citation type="submission" date="2020-04" db="EMBL/GenBank/DDBJ databases">
        <authorList>
            <person name="Chiriac C."/>
            <person name="Salcher M."/>
            <person name="Ghai R."/>
            <person name="Kavagutti S V."/>
        </authorList>
    </citation>
    <scope>NUCLEOTIDE SEQUENCE</scope>
</reference>
<name>A0A6J5L9C7_9CAUD</name>
<organism evidence="1">
    <name type="scientific">uncultured Caudovirales phage</name>
    <dbReference type="NCBI Taxonomy" id="2100421"/>
    <lineage>
        <taxon>Viruses</taxon>
        <taxon>Duplodnaviria</taxon>
        <taxon>Heunggongvirae</taxon>
        <taxon>Uroviricota</taxon>
        <taxon>Caudoviricetes</taxon>
        <taxon>Peduoviridae</taxon>
        <taxon>Maltschvirus</taxon>
        <taxon>Maltschvirus maltsch</taxon>
    </lineage>
</organism>
<dbReference type="EMBL" id="LR796235">
    <property type="protein sequence ID" value="CAB4129856.1"/>
    <property type="molecule type" value="Genomic_DNA"/>
</dbReference>
<dbReference type="PANTHER" id="PTHR37953:SF1">
    <property type="entry name" value="UPF0127 PROTEIN MJ1496"/>
    <property type="match status" value="1"/>
</dbReference>
<protein>
    <submittedName>
        <fullName evidence="1">COG1430 Uncharacterized conserved protein</fullName>
    </submittedName>
</protein>